<proteinExistence type="predicted"/>
<evidence type="ECO:0000256" key="1">
    <source>
        <dbReference type="SAM" id="Phobius"/>
    </source>
</evidence>
<evidence type="ECO:0000313" key="3">
    <source>
        <dbReference type="Proteomes" id="UP001224997"/>
    </source>
</evidence>
<sequence length="49" mass="5126">MFSTIRVPARLIPDLPWLALTAGCAVPVSSNIVAVVGVLRLPSAIRGRA</sequence>
<name>A0ABT9JI53_9RHOB</name>
<dbReference type="RefSeq" id="WP_305964555.1">
    <property type="nucleotide sequence ID" value="NZ_JAVAMQ010000021.1"/>
</dbReference>
<feature type="transmembrane region" description="Helical" evidence="1">
    <location>
        <begin position="17"/>
        <end position="39"/>
    </location>
</feature>
<protein>
    <submittedName>
        <fullName evidence="2">Uncharacterized protein</fullName>
    </submittedName>
</protein>
<keyword evidence="3" id="KW-1185">Reference proteome</keyword>
<dbReference type="Proteomes" id="UP001224997">
    <property type="component" value="Unassembled WGS sequence"/>
</dbReference>
<evidence type="ECO:0000313" key="2">
    <source>
        <dbReference type="EMBL" id="MDP5308716.1"/>
    </source>
</evidence>
<keyword evidence="1" id="KW-1133">Transmembrane helix</keyword>
<comment type="caution">
    <text evidence="2">The sequence shown here is derived from an EMBL/GenBank/DDBJ whole genome shotgun (WGS) entry which is preliminary data.</text>
</comment>
<accession>A0ABT9JI53</accession>
<gene>
    <name evidence="2" type="ORF">Q5Y72_16665</name>
</gene>
<dbReference type="EMBL" id="JAVAMQ010000021">
    <property type="protein sequence ID" value="MDP5308716.1"/>
    <property type="molecule type" value="Genomic_DNA"/>
</dbReference>
<reference evidence="2 3" key="1">
    <citation type="submission" date="2023-08" db="EMBL/GenBank/DDBJ databases">
        <authorList>
            <person name="Park J.-S."/>
        </authorList>
    </citation>
    <scope>NUCLEOTIDE SEQUENCE [LARGE SCALE GENOMIC DNA]</scope>
    <source>
        <strain evidence="2 3">2205BS29-5</strain>
    </source>
</reference>
<organism evidence="2 3">
    <name type="scientific">Paracoccus spongiarum</name>
    <dbReference type="NCBI Taxonomy" id="3064387"/>
    <lineage>
        <taxon>Bacteria</taxon>
        <taxon>Pseudomonadati</taxon>
        <taxon>Pseudomonadota</taxon>
        <taxon>Alphaproteobacteria</taxon>
        <taxon>Rhodobacterales</taxon>
        <taxon>Paracoccaceae</taxon>
        <taxon>Paracoccus</taxon>
    </lineage>
</organism>
<keyword evidence="1" id="KW-0472">Membrane</keyword>
<keyword evidence="1" id="KW-0812">Transmembrane</keyword>